<reference evidence="1" key="2">
    <citation type="submission" date="2025-09" db="UniProtKB">
        <authorList>
            <consortium name="Ensembl"/>
        </authorList>
    </citation>
    <scope>IDENTIFICATION</scope>
</reference>
<evidence type="ECO:0000313" key="2">
    <source>
        <dbReference type="Proteomes" id="UP000694565"/>
    </source>
</evidence>
<evidence type="ECO:0000313" key="1">
    <source>
        <dbReference type="Ensembl" id="ENSCLMP00005012616.1"/>
    </source>
</evidence>
<organism evidence="1 2">
    <name type="scientific">Cyclopterus lumpus</name>
    <name type="common">Lumpsucker</name>
    <dbReference type="NCBI Taxonomy" id="8103"/>
    <lineage>
        <taxon>Eukaryota</taxon>
        <taxon>Metazoa</taxon>
        <taxon>Chordata</taxon>
        <taxon>Craniata</taxon>
        <taxon>Vertebrata</taxon>
        <taxon>Euteleostomi</taxon>
        <taxon>Actinopterygii</taxon>
        <taxon>Neopterygii</taxon>
        <taxon>Teleostei</taxon>
        <taxon>Neoteleostei</taxon>
        <taxon>Acanthomorphata</taxon>
        <taxon>Eupercaria</taxon>
        <taxon>Perciformes</taxon>
        <taxon>Cottioidei</taxon>
        <taxon>Cottales</taxon>
        <taxon>Cyclopteridae</taxon>
        <taxon>Cyclopterus</taxon>
    </lineage>
</organism>
<protein>
    <submittedName>
        <fullName evidence="1">Uncharacterized protein</fullName>
    </submittedName>
</protein>
<sequence>MCPISLNSGWSHISWDHPMLSPQVSCRKSIFMILLESTPSYILRATSLYFFSLIVSMYNSIIHGVIHCHTCLA</sequence>
<dbReference type="Proteomes" id="UP000694565">
    <property type="component" value="Unplaced"/>
</dbReference>
<name>A0A8C2X2T3_CYCLU</name>
<dbReference type="Ensembl" id="ENSCLMT00005013504.1">
    <property type="protein sequence ID" value="ENSCLMP00005012616.1"/>
    <property type="gene ID" value="ENSCLMG00005006735.1"/>
</dbReference>
<dbReference type="AlphaFoldDB" id="A0A8C2X2T3"/>
<reference evidence="1" key="1">
    <citation type="submission" date="2025-08" db="UniProtKB">
        <authorList>
            <consortium name="Ensembl"/>
        </authorList>
    </citation>
    <scope>IDENTIFICATION</scope>
</reference>
<accession>A0A8C2X2T3</accession>
<proteinExistence type="predicted"/>
<keyword evidence="2" id="KW-1185">Reference proteome</keyword>